<proteinExistence type="inferred from homology"/>
<evidence type="ECO:0000256" key="5">
    <source>
        <dbReference type="ARBA" id="ARBA00022691"/>
    </source>
</evidence>
<feature type="binding site" evidence="6">
    <location>
        <position position="188"/>
    </location>
    <ligand>
        <name>S-adenosyl-L-methionine</name>
        <dbReference type="ChEBI" id="CHEBI:59789"/>
    </ligand>
</feature>
<dbReference type="SUPFAM" id="SSF53335">
    <property type="entry name" value="S-adenosyl-L-methionine-dependent methyltransferases"/>
    <property type="match status" value="1"/>
</dbReference>
<accession>A0AAE3G3F5</accession>
<dbReference type="EC" id="2.1.1.-" evidence="6"/>
<dbReference type="Gene3D" id="3.40.50.150">
    <property type="entry name" value="Vaccinia Virus protein VP39"/>
    <property type="match status" value="1"/>
</dbReference>
<dbReference type="Pfam" id="PF06325">
    <property type="entry name" value="PrmA"/>
    <property type="match status" value="1"/>
</dbReference>
<evidence type="ECO:0000256" key="1">
    <source>
        <dbReference type="ARBA" id="ARBA00009741"/>
    </source>
</evidence>
<comment type="subcellular location">
    <subcellularLocation>
        <location evidence="6">Cytoplasm</location>
    </subcellularLocation>
</comment>
<keyword evidence="2 6" id="KW-0963">Cytoplasm</keyword>
<keyword evidence="3 6" id="KW-0489">Methyltransferase</keyword>
<comment type="similarity">
    <text evidence="1 6">Belongs to the methyltransferase superfamily. PrmA family.</text>
</comment>
<dbReference type="GO" id="GO:0005829">
    <property type="term" value="C:cytosol"/>
    <property type="evidence" value="ECO:0007669"/>
    <property type="project" value="TreeGrafter"/>
</dbReference>
<dbReference type="PIRSF" id="PIRSF000401">
    <property type="entry name" value="RPL11_MTase"/>
    <property type="match status" value="1"/>
</dbReference>
<comment type="caution">
    <text evidence="7">The sequence shown here is derived from an EMBL/GenBank/DDBJ whole genome shotgun (WGS) entry which is preliminary data.</text>
</comment>
<evidence type="ECO:0000313" key="7">
    <source>
        <dbReference type="EMBL" id="MCP1675091.1"/>
    </source>
</evidence>
<evidence type="ECO:0000256" key="6">
    <source>
        <dbReference type="HAMAP-Rule" id="MF_00735"/>
    </source>
</evidence>
<dbReference type="CDD" id="cd02440">
    <property type="entry name" value="AdoMet_MTases"/>
    <property type="match status" value="1"/>
</dbReference>
<dbReference type="EMBL" id="JALJXV010000005">
    <property type="protein sequence ID" value="MCP1675091.1"/>
    <property type="molecule type" value="Genomic_DNA"/>
</dbReference>
<keyword evidence="7" id="KW-0687">Ribonucleoprotein</keyword>
<comment type="function">
    <text evidence="6">Methylates ribosomal protein L11.</text>
</comment>
<feature type="binding site" evidence="6">
    <location>
        <position position="230"/>
    </location>
    <ligand>
        <name>S-adenosyl-L-methionine</name>
        <dbReference type="ChEBI" id="CHEBI:59789"/>
    </ligand>
</feature>
<keyword evidence="8" id="KW-1185">Reference proteome</keyword>
<keyword evidence="5 6" id="KW-0949">S-adenosyl-L-methionine</keyword>
<dbReference type="GO" id="GO:0016279">
    <property type="term" value="F:protein-lysine N-methyltransferase activity"/>
    <property type="evidence" value="ECO:0007669"/>
    <property type="project" value="TreeGrafter"/>
</dbReference>
<evidence type="ECO:0000313" key="8">
    <source>
        <dbReference type="Proteomes" id="UP001205843"/>
    </source>
</evidence>
<keyword evidence="7" id="KW-0689">Ribosomal protein</keyword>
<dbReference type="PANTHER" id="PTHR43648:SF1">
    <property type="entry name" value="ELECTRON TRANSFER FLAVOPROTEIN BETA SUBUNIT LYSINE METHYLTRANSFERASE"/>
    <property type="match status" value="1"/>
</dbReference>
<name>A0AAE3G3F5_9GAMM</name>
<dbReference type="AlphaFoldDB" id="A0AAE3G3F5"/>
<dbReference type="NCBIfam" id="TIGR00406">
    <property type="entry name" value="prmA"/>
    <property type="match status" value="1"/>
</dbReference>
<evidence type="ECO:0000256" key="2">
    <source>
        <dbReference type="ARBA" id="ARBA00022490"/>
    </source>
</evidence>
<feature type="binding site" evidence="6">
    <location>
        <position position="145"/>
    </location>
    <ligand>
        <name>S-adenosyl-L-methionine</name>
        <dbReference type="ChEBI" id="CHEBI:59789"/>
    </ligand>
</feature>
<gene>
    <name evidence="6" type="primary">prmA</name>
    <name evidence="7" type="ORF">J2T57_002239</name>
</gene>
<dbReference type="Proteomes" id="UP001205843">
    <property type="component" value="Unassembled WGS sequence"/>
</dbReference>
<organism evidence="7 8">
    <name type="scientific">Natronocella acetinitrilica</name>
    <dbReference type="NCBI Taxonomy" id="414046"/>
    <lineage>
        <taxon>Bacteria</taxon>
        <taxon>Pseudomonadati</taxon>
        <taxon>Pseudomonadota</taxon>
        <taxon>Gammaproteobacteria</taxon>
        <taxon>Chromatiales</taxon>
        <taxon>Ectothiorhodospiraceae</taxon>
        <taxon>Natronocella</taxon>
    </lineage>
</organism>
<dbReference type="GO" id="GO:0005840">
    <property type="term" value="C:ribosome"/>
    <property type="evidence" value="ECO:0007669"/>
    <property type="project" value="UniProtKB-KW"/>
</dbReference>
<dbReference type="InterPro" id="IPR029063">
    <property type="entry name" value="SAM-dependent_MTases_sf"/>
</dbReference>
<dbReference type="HAMAP" id="MF_00735">
    <property type="entry name" value="Methyltr_PrmA"/>
    <property type="match status" value="1"/>
</dbReference>
<protein>
    <recommendedName>
        <fullName evidence="6">Ribosomal protein L11 methyltransferase</fullName>
        <shortName evidence="6">L11 Mtase</shortName>
        <ecNumber evidence="6">2.1.1.-</ecNumber>
    </recommendedName>
</protein>
<dbReference type="PANTHER" id="PTHR43648">
    <property type="entry name" value="ELECTRON TRANSFER FLAVOPROTEIN BETA SUBUNIT LYSINE METHYLTRANSFERASE"/>
    <property type="match status" value="1"/>
</dbReference>
<comment type="catalytic activity">
    <reaction evidence="6">
        <text>L-lysyl-[protein] + 3 S-adenosyl-L-methionine = N(6),N(6),N(6)-trimethyl-L-lysyl-[protein] + 3 S-adenosyl-L-homocysteine + 3 H(+)</text>
        <dbReference type="Rhea" id="RHEA:54192"/>
        <dbReference type="Rhea" id="RHEA-COMP:9752"/>
        <dbReference type="Rhea" id="RHEA-COMP:13826"/>
        <dbReference type="ChEBI" id="CHEBI:15378"/>
        <dbReference type="ChEBI" id="CHEBI:29969"/>
        <dbReference type="ChEBI" id="CHEBI:57856"/>
        <dbReference type="ChEBI" id="CHEBI:59789"/>
        <dbReference type="ChEBI" id="CHEBI:61961"/>
    </reaction>
</comment>
<reference evidence="7" key="1">
    <citation type="submission" date="2022-03" db="EMBL/GenBank/DDBJ databases">
        <title>Genomic Encyclopedia of Type Strains, Phase III (KMG-III): the genomes of soil and plant-associated and newly described type strains.</title>
        <authorList>
            <person name="Whitman W."/>
        </authorList>
    </citation>
    <scope>NUCLEOTIDE SEQUENCE</scope>
    <source>
        <strain evidence="7">ANL 6-2</strain>
    </source>
</reference>
<sequence length="297" mass="32211">MPFLQVSCDLDAVACQLAEDVLMEQGAMSVTLQDPGGDPILEPGPGEAPLWGRAIVLALFDEHARVDTVRRALERELGDTAVRGWRVEWLEDRAWERAWMDDFVPMRFGRRLWVCPSNARVDASDAIVLKLDPGLAFGTGTHPSTALCLEWLDRQPLQGRFVIDMGCGSGILSIAALLLGAERVLGIDKDPQALIASRENARRNGVDGRLELASPDDMPADAIADVLVANILAGVLIRLAPELSRRVRSGGHLALSGILNEQAASVTDSYTSAFELRADDGRDGWALVTGLRRPSEV</sequence>
<evidence type="ECO:0000256" key="4">
    <source>
        <dbReference type="ARBA" id="ARBA00022679"/>
    </source>
</evidence>
<evidence type="ECO:0000256" key="3">
    <source>
        <dbReference type="ARBA" id="ARBA00022603"/>
    </source>
</evidence>
<dbReference type="RefSeq" id="WP_253478017.1">
    <property type="nucleotide sequence ID" value="NZ_JALJXV010000005.1"/>
</dbReference>
<dbReference type="InterPro" id="IPR050078">
    <property type="entry name" value="Ribosomal_L11_MeTrfase_PrmA"/>
</dbReference>
<keyword evidence="4 6" id="KW-0808">Transferase</keyword>
<feature type="binding site" evidence="6">
    <location>
        <position position="166"/>
    </location>
    <ligand>
        <name>S-adenosyl-L-methionine</name>
        <dbReference type="ChEBI" id="CHEBI:59789"/>
    </ligand>
</feature>
<dbReference type="GO" id="GO:0032259">
    <property type="term" value="P:methylation"/>
    <property type="evidence" value="ECO:0007669"/>
    <property type="project" value="UniProtKB-KW"/>
</dbReference>
<dbReference type="InterPro" id="IPR004498">
    <property type="entry name" value="Ribosomal_PrmA_MeTrfase"/>
</dbReference>